<dbReference type="Gene3D" id="3.90.226.10">
    <property type="entry name" value="2-enoyl-CoA Hydratase, Chain A, domain 1"/>
    <property type="match status" value="1"/>
</dbReference>
<evidence type="ECO:0000256" key="3">
    <source>
        <dbReference type="RuleBase" id="RU003707"/>
    </source>
</evidence>
<organism evidence="4 5">
    <name type="scientific">Phascolarctobacterium succinatutens YIT 12067</name>
    <dbReference type="NCBI Taxonomy" id="626939"/>
    <lineage>
        <taxon>Bacteria</taxon>
        <taxon>Bacillati</taxon>
        <taxon>Bacillota</taxon>
        <taxon>Negativicutes</taxon>
        <taxon>Acidaminococcales</taxon>
        <taxon>Acidaminococcaceae</taxon>
        <taxon>Phascolarctobacterium</taxon>
    </lineage>
</organism>
<dbReference type="Pfam" id="PF00378">
    <property type="entry name" value="ECH_1"/>
    <property type="match status" value="1"/>
</dbReference>
<dbReference type="EMBL" id="AEVN01000064">
    <property type="protein sequence ID" value="EFY04610.1"/>
    <property type="molecule type" value="Genomic_DNA"/>
</dbReference>
<dbReference type="InterPro" id="IPR001753">
    <property type="entry name" value="Enoyl-CoA_hydra/iso"/>
</dbReference>
<dbReference type="InterPro" id="IPR018376">
    <property type="entry name" value="Enoyl-CoA_hyd/isom_CS"/>
</dbReference>
<evidence type="ECO:0000256" key="1">
    <source>
        <dbReference type="ARBA" id="ARBA00005254"/>
    </source>
</evidence>
<comment type="caution">
    <text evidence="4">The sequence shown here is derived from an EMBL/GenBank/DDBJ whole genome shotgun (WGS) entry which is preliminary data.</text>
</comment>
<dbReference type="CDD" id="cd06558">
    <property type="entry name" value="crotonase-like"/>
    <property type="match status" value="1"/>
</dbReference>
<evidence type="ECO:0000256" key="2">
    <source>
        <dbReference type="ARBA" id="ARBA00023239"/>
    </source>
</evidence>
<dbReference type="InterPro" id="IPR029045">
    <property type="entry name" value="ClpP/crotonase-like_dom_sf"/>
</dbReference>
<dbReference type="PANTHER" id="PTHR11941:SF133">
    <property type="entry name" value="1,2-EPOXYPHENYLACETYL-COA ISOMERASE"/>
    <property type="match status" value="1"/>
</dbReference>
<sequence>MKCLYRIKASDMKGEGKMVLMCCLKGSALHLYLMQKAKKAVRAKIFRQIVGAFKVLCYNILNDINYMCKGVFPMEEAVLYAVENNIATITMNRPKSLNSMNDALIDGLHAAITKAAADAEVRAIVLTGNGKAFCAGGDLSYLNGLEGVAAKKDFIAKVGDVAKRLTTIPKPVIAYINGVTAGAGVNLMLACDLVYASAKARFGESFAKVGLIPDCGGLYFLPKAIGVLKAKELMFTGDLIDAATAKELGMLNDVYEDEELKDKVYAMAARLAASAPLSISLTKKYLNDHDLTLDEVLAIEETTQALLMGTDDCKEGIAAFYEKRAPQFTGK</sequence>
<protein>
    <submittedName>
        <fullName evidence="4">Enoyl-CoA hydratase/isomerase family protein</fullName>
    </submittedName>
</protein>
<name>E8LEY7_9FIRM</name>
<keyword evidence="2" id="KW-0456">Lyase</keyword>
<dbReference type="Proteomes" id="UP000004923">
    <property type="component" value="Unassembled WGS sequence"/>
</dbReference>
<dbReference type="PROSITE" id="PS00166">
    <property type="entry name" value="ENOYL_COA_HYDRATASE"/>
    <property type="match status" value="1"/>
</dbReference>
<evidence type="ECO:0000313" key="4">
    <source>
        <dbReference type="EMBL" id="EFY04610.1"/>
    </source>
</evidence>
<reference evidence="4 5" key="1">
    <citation type="submission" date="2011-01" db="EMBL/GenBank/DDBJ databases">
        <authorList>
            <person name="Weinstock G."/>
            <person name="Sodergren E."/>
            <person name="Clifton S."/>
            <person name="Fulton L."/>
            <person name="Fulton B."/>
            <person name="Courtney L."/>
            <person name="Fronick C."/>
            <person name="Harrison M."/>
            <person name="Strong C."/>
            <person name="Farmer C."/>
            <person name="Delahaunty K."/>
            <person name="Markovic C."/>
            <person name="Hall O."/>
            <person name="Minx P."/>
            <person name="Tomlinson C."/>
            <person name="Mitreva M."/>
            <person name="Hou S."/>
            <person name="Chen J."/>
            <person name="Wollam A."/>
            <person name="Pepin K.H."/>
            <person name="Johnson M."/>
            <person name="Bhonagiri V."/>
            <person name="Zhang X."/>
            <person name="Suruliraj S."/>
            <person name="Warren W."/>
            <person name="Chinwalla A."/>
            <person name="Mardis E.R."/>
            <person name="Wilson R.K."/>
        </authorList>
    </citation>
    <scope>NUCLEOTIDE SEQUENCE [LARGE SCALE GENOMIC DNA]</scope>
    <source>
        <strain evidence="4 5">YIT 12067</strain>
    </source>
</reference>
<accession>E8LEY7</accession>
<dbReference type="SUPFAM" id="SSF52096">
    <property type="entry name" value="ClpP/crotonase"/>
    <property type="match status" value="1"/>
</dbReference>
<keyword evidence="5" id="KW-1185">Reference proteome</keyword>
<dbReference type="GO" id="GO:0016829">
    <property type="term" value="F:lyase activity"/>
    <property type="evidence" value="ECO:0007669"/>
    <property type="project" value="UniProtKB-KW"/>
</dbReference>
<comment type="similarity">
    <text evidence="1 3">Belongs to the enoyl-CoA hydratase/isomerase family.</text>
</comment>
<dbReference type="HOGENOM" id="CLU_009834_7_2_9"/>
<dbReference type="PANTHER" id="PTHR11941">
    <property type="entry name" value="ENOYL-COA HYDRATASE-RELATED"/>
    <property type="match status" value="1"/>
</dbReference>
<dbReference type="AlphaFoldDB" id="E8LEY7"/>
<proteinExistence type="inferred from homology"/>
<dbReference type="GO" id="GO:0016853">
    <property type="term" value="F:isomerase activity"/>
    <property type="evidence" value="ECO:0007669"/>
    <property type="project" value="UniProtKB-KW"/>
</dbReference>
<gene>
    <name evidence="4" type="ORF">HMPREF9443_01421</name>
</gene>
<dbReference type="eggNOG" id="COG1024">
    <property type="taxonomic scope" value="Bacteria"/>
</dbReference>
<keyword evidence="4" id="KW-0413">Isomerase</keyword>
<dbReference type="GO" id="GO:0006635">
    <property type="term" value="P:fatty acid beta-oxidation"/>
    <property type="evidence" value="ECO:0007669"/>
    <property type="project" value="TreeGrafter"/>
</dbReference>
<dbReference type="Gene3D" id="1.10.12.10">
    <property type="entry name" value="Lyase 2-enoyl-coa Hydratase, Chain A, domain 2"/>
    <property type="match status" value="1"/>
</dbReference>
<evidence type="ECO:0000313" key="5">
    <source>
        <dbReference type="Proteomes" id="UP000004923"/>
    </source>
</evidence>
<dbReference type="InterPro" id="IPR014748">
    <property type="entry name" value="Enoyl-CoA_hydra_C"/>
</dbReference>